<keyword evidence="4" id="KW-0732">Signal</keyword>
<keyword evidence="3" id="KW-0964">Secreted</keyword>
<evidence type="ECO:0000256" key="1">
    <source>
        <dbReference type="ARBA" id="ARBA00004613"/>
    </source>
</evidence>
<dbReference type="InterPro" id="IPR036728">
    <property type="entry name" value="PBP_GOBP_sf"/>
</dbReference>
<protein>
    <submittedName>
        <fullName evidence="5">Uncharacterized protein</fullName>
    </submittedName>
</protein>
<keyword evidence="6" id="KW-1185">Reference proteome</keyword>
<dbReference type="Pfam" id="PF01395">
    <property type="entry name" value="PBP_GOBP"/>
    <property type="match status" value="1"/>
</dbReference>
<reference evidence="5 6" key="1">
    <citation type="journal article" date="2015" name="Nat. Commun.">
        <title>Outbred genome sequencing and CRISPR/Cas9 gene editing in butterflies.</title>
        <authorList>
            <person name="Li X."/>
            <person name="Fan D."/>
            <person name="Zhang W."/>
            <person name="Liu G."/>
            <person name="Zhang L."/>
            <person name="Zhao L."/>
            <person name="Fang X."/>
            <person name="Chen L."/>
            <person name="Dong Y."/>
            <person name="Chen Y."/>
            <person name="Ding Y."/>
            <person name="Zhao R."/>
            <person name="Feng M."/>
            <person name="Zhu Y."/>
            <person name="Feng Y."/>
            <person name="Jiang X."/>
            <person name="Zhu D."/>
            <person name="Xiang H."/>
            <person name="Feng X."/>
            <person name="Li S."/>
            <person name="Wang J."/>
            <person name="Zhang G."/>
            <person name="Kronforst M.R."/>
            <person name="Wang W."/>
        </authorList>
    </citation>
    <scope>NUCLEOTIDE SEQUENCE [LARGE SCALE GENOMIC DNA]</scope>
    <source>
        <strain evidence="5">Ya'a_city_454_Pm</strain>
        <tissue evidence="5">Whole body</tissue>
    </source>
</reference>
<sequence>MTAEQRAAIHEHFEELGLECIKDYPINEEDINNLRAKKIGTGENVPCFLSCLLKKVGVMDDKGMLHKETALEYAKKVFNDAEELKLIESYLHTCSNINGETVSDGEKGCDRALLAFKCMLENAAQTFLHRHMSPILYSLVAKTSLTLFVNITVRKVPVIIKMVE</sequence>
<dbReference type="AlphaFoldDB" id="A0A194QSP2"/>
<evidence type="ECO:0000256" key="2">
    <source>
        <dbReference type="ARBA" id="ARBA00008098"/>
    </source>
</evidence>
<dbReference type="InParanoid" id="A0A194QSP2"/>
<gene>
    <name evidence="5" type="ORF">RR48_14295</name>
</gene>
<dbReference type="Proteomes" id="UP000053240">
    <property type="component" value="Unassembled WGS sequence"/>
</dbReference>
<name>A0A194QSP2_PAPMA</name>
<dbReference type="GO" id="GO:0005615">
    <property type="term" value="C:extracellular space"/>
    <property type="evidence" value="ECO:0007669"/>
    <property type="project" value="TreeGrafter"/>
</dbReference>
<evidence type="ECO:0000256" key="3">
    <source>
        <dbReference type="ARBA" id="ARBA00022525"/>
    </source>
</evidence>
<dbReference type="FunCoup" id="A0A194QSP2">
    <property type="interactions" value="56"/>
</dbReference>
<dbReference type="InterPro" id="IPR006170">
    <property type="entry name" value="PBP/GOBP"/>
</dbReference>
<dbReference type="EMBL" id="KQ461196">
    <property type="protein sequence ID" value="KPJ06556.1"/>
    <property type="molecule type" value="Genomic_DNA"/>
</dbReference>
<dbReference type="SUPFAM" id="SSF47565">
    <property type="entry name" value="Insect pheromone/odorant-binding proteins"/>
    <property type="match status" value="1"/>
</dbReference>
<dbReference type="CDD" id="cd23992">
    <property type="entry name" value="PBP_GOBP"/>
    <property type="match status" value="1"/>
</dbReference>
<dbReference type="PANTHER" id="PTHR11857">
    <property type="entry name" value="ODORANT BINDING PROTEIN-RELATED"/>
    <property type="match status" value="1"/>
</dbReference>
<dbReference type="GO" id="GO:0005549">
    <property type="term" value="F:odorant binding"/>
    <property type="evidence" value="ECO:0007669"/>
    <property type="project" value="InterPro"/>
</dbReference>
<proteinExistence type="inferred from homology"/>
<dbReference type="PANTHER" id="PTHR11857:SF43">
    <property type="entry name" value="GEO07291P1-RELATED"/>
    <property type="match status" value="1"/>
</dbReference>
<evidence type="ECO:0000313" key="5">
    <source>
        <dbReference type="EMBL" id="KPJ06556.1"/>
    </source>
</evidence>
<comment type="similarity">
    <text evidence="2">Belongs to the PBP/GOBP family.</text>
</comment>
<accession>A0A194QSP2</accession>
<dbReference type="SMART" id="SM00708">
    <property type="entry name" value="PhBP"/>
    <property type="match status" value="1"/>
</dbReference>
<evidence type="ECO:0000256" key="4">
    <source>
        <dbReference type="ARBA" id="ARBA00022729"/>
    </source>
</evidence>
<evidence type="ECO:0000313" key="6">
    <source>
        <dbReference type="Proteomes" id="UP000053240"/>
    </source>
</evidence>
<dbReference type="GO" id="GO:0007608">
    <property type="term" value="P:sensory perception of smell"/>
    <property type="evidence" value="ECO:0007669"/>
    <property type="project" value="TreeGrafter"/>
</dbReference>
<dbReference type="Gene3D" id="1.10.238.20">
    <property type="entry name" value="Pheromone/general odorant binding protein domain"/>
    <property type="match status" value="1"/>
</dbReference>
<organism evidence="5 6">
    <name type="scientific">Papilio machaon</name>
    <name type="common">Old World swallowtail butterfly</name>
    <dbReference type="NCBI Taxonomy" id="76193"/>
    <lineage>
        <taxon>Eukaryota</taxon>
        <taxon>Metazoa</taxon>
        <taxon>Ecdysozoa</taxon>
        <taxon>Arthropoda</taxon>
        <taxon>Hexapoda</taxon>
        <taxon>Insecta</taxon>
        <taxon>Pterygota</taxon>
        <taxon>Neoptera</taxon>
        <taxon>Endopterygota</taxon>
        <taxon>Lepidoptera</taxon>
        <taxon>Glossata</taxon>
        <taxon>Ditrysia</taxon>
        <taxon>Papilionoidea</taxon>
        <taxon>Papilionidae</taxon>
        <taxon>Papilioninae</taxon>
        <taxon>Papilio</taxon>
    </lineage>
</organism>
<comment type="subcellular location">
    <subcellularLocation>
        <location evidence="1">Secreted</location>
    </subcellularLocation>
</comment>